<organism evidence="1 2">
    <name type="scientific">Shewanella benthica</name>
    <dbReference type="NCBI Taxonomy" id="43661"/>
    <lineage>
        <taxon>Bacteria</taxon>
        <taxon>Pseudomonadati</taxon>
        <taxon>Pseudomonadota</taxon>
        <taxon>Gammaproteobacteria</taxon>
        <taxon>Alteromonadales</taxon>
        <taxon>Shewanellaceae</taxon>
        <taxon>Shewanella</taxon>
    </lineage>
</organism>
<name>A0A330M066_9GAMM</name>
<reference evidence="2" key="1">
    <citation type="submission" date="2018-06" db="EMBL/GenBank/DDBJ databases">
        <authorList>
            <person name="Cea G.-C."/>
            <person name="William W."/>
        </authorList>
    </citation>
    <scope>NUCLEOTIDE SEQUENCE [LARGE SCALE GENOMIC DNA]</scope>
    <source>
        <strain evidence="2">DB21MT-2</strain>
    </source>
</reference>
<protein>
    <submittedName>
        <fullName evidence="1">Uncharacterized protein</fullName>
    </submittedName>
</protein>
<dbReference type="KEGG" id="sbk:SHEWBE_0565"/>
<evidence type="ECO:0000313" key="2">
    <source>
        <dbReference type="Proteomes" id="UP000250123"/>
    </source>
</evidence>
<evidence type="ECO:0000313" key="1">
    <source>
        <dbReference type="EMBL" id="SQH74550.1"/>
    </source>
</evidence>
<dbReference type="EMBL" id="LS483452">
    <property type="protein sequence ID" value="SQH74550.1"/>
    <property type="molecule type" value="Genomic_DNA"/>
</dbReference>
<accession>A0A330M066</accession>
<sequence length="40" mass="4410">MDVLVILAVLDTGYLTENNFGCLGYIGYRTSIANKAIHCF</sequence>
<proteinExistence type="predicted"/>
<gene>
    <name evidence="1" type="ORF">SHEWBE_0565</name>
</gene>
<dbReference type="Proteomes" id="UP000250123">
    <property type="component" value="Chromosome SHEWBE"/>
</dbReference>
<dbReference type="AlphaFoldDB" id="A0A330M066"/>